<keyword evidence="3 4" id="KW-0732">Signal</keyword>
<evidence type="ECO:0000259" key="5">
    <source>
        <dbReference type="Pfam" id="PF13407"/>
    </source>
</evidence>
<dbReference type="SUPFAM" id="SSF53822">
    <property type="entry name" value="Periplasmic binding protein-like I"/>
    <property type="match status" value="1"/>
</dbReference>
<reference evidence="6" key="2">
    <citation type="submission" date="2021-04" db="EMBL/GenBank/DDBJ databases">
        <authorList>
            <person name="Gilroy R."/>
        </authorList>
    </citation>
    <scope>NUCLEOTIDE SEQUENCE</scope>
    <source>
        <strain evidence="6">ChiW19-954</strain>
    </source>
</reference>
<evidence type="ECO:0000256" key="3">
    <source>
        <dbReference type="ARBA" id="ARBA00022729"/>
    </source>
</evidence>
<dbReference type="AlphaFoldDB" id="A0A9D2NQ06"/>
<sequence>MKKRKTILVLMTLFAVLFISGCKQNVGTPEDNAVVEETEKEEDQTGGHVYGFCASDLEDPFCEVLKESVGTAVSEEGSRILVRDAGGDAGLQNSQIHELIGEGVEAVFLCPVDPSAVTPALEELDEADIPVVNLDVQVDETGLTEAFVGSDDYNAGKLCGEDLTGRKPDGGSVVIVDCLDSPVVNERITGFEEAITNAGFEVTRIDTGNDYSTIPGKLRENLSAEEQIDAIMCADDRMAEQVLETLDAEGRNDISVYSVGGSPAVKSALADLTSPMTGIGAKSPINMGKTAVKTAAAILENGVYEPETYVETFFIDKDNVDMYGTDGWQ</sequence>
<evidence type="ECO:0000256" key="4">
    <source>
        <dbReference type="SAM" id="SignalP"/>
    </source>
</evidence>
<comment type="caution">
    <text evidence="6">The sequence shown here is derived from an EMBL/GenBank/DDBJ whole genome shotgun (WGS) entry which is preliminary data.</text>
</comment>
<dbReference type="Pfam" id="PF13407">
    <property type="entry name" value="Peripla_BP_4"/>
    <property type="match status" value="1"/>
</dbReference>
<feature type="chain" id="PRO_5038767516" evidence="4">
    <location>
        <begin position="26"/>
        <end position="329"/>
    </location>
</feature>
<proteinExistence type="inferred from homology"/>
<evidence type="ECO:0000256" key="2">
    <source>
        <dbReference type="ARBA" id="ARBA00007639"/>
    </source>
</evidence>
<reference evidence="6" key="1">
    <citation type="journal article" date="2021" name="PeerJ">
        <title>Extensive microbial diversity within the chicken gut microbiome revealed by metagenomics and culture.</title>
        <authorList>
            <person name="Gilroy R."/>
            <person name="Ravi A."/>
            <person name="Getino M."/>
            <person name="Pursley I."/>
            <person name="Horton D.L."/>
            <person name="Alikhan N.F."/>
            <person name="Baker D."/>
            <person name="Gharbi K."/>
            <person name="Hall N."/>
            <person name="Watson M."/>
            <person name="Adriaenssens E.M."/>
            <person name="Foster-Nyarko E."/>
            <person name="Jarju S."/>
            <person name="Secka A."/>
            <person name="Antonio M."/>
            <person name="Oren A."/>
            <person name="Chaudhuri R.R."/>
            <person name="La Ragione R."/>
            <person name="Hildebrand F."/>
            <person name="Pallen M.J."/>
        </authorList>
    </citation>
    <scope>NUCLEOTIDE SEQUENCE</scope>
    <source>
        <strain evidence="6">ChiW19-954</strain>
    </source>
</reference>
<dbReference type="PANTHER" id="PTHR46847">
    <property type="entry name" value="D-ALLOSE-BINDING PERIPLASMIC PROTEIN-RELATED"/>
    <property type="match status" value="1"/>
</dbReference>
<organism evidence="6 7">
    <name type="scientific">Candidatus Mediterraneibacter faecipullorum</name>
    <dbReference type="NCBI Taxonomy" id="2838670"/>
    <lineage>
        <taxon>Bacteria</taxon>
        <taxon>Bacillati</taxon>
        <taxon>Bacillota</taxon>
        <taxon>Clostridia</taxon>
        <taxon>Lachnospirales</taxon>
        <taxon>Lachnospiraceae</taxon>
        <taxon>Mediterraneibacter</taxon>
    </lineage>
</organism>
<name>A0A9D2NQ06_9FIRM</name>
<evidence type="ECO:0000256" key="1">
    <source>
        <dbReference type="ARBA" id="ARBA00004196"/>
    </source>
</evidence>
<dbReference type="InterPro" id="IPR028082">
    <property type="entry name" value="Peripla_BP_I"/>
</dbReference>
<dbReference type="Proteomes" id="UP000823890">
    <property type="component" value="Unassembled WGS sequence"/>
</dbReference>
<dbReference type="PANTHER" id="PTHR46847:SF1">
    <property type="entry name" value="D-ALLOSE-BINDING PERIPLASMIC PROTEIN-RELATED"/>
    <property type="match status" value="1"/>
</dbReference>
<dbReference type="EMBL" id="DWWO01000148">
    <property type="protein sequence ID" value="HJC35396.1"/>
    <property type="molecule type" value="Genomic_DNA"/>
</dbReference>
<gene>
    <name evidence="6" type="ORF">H9758_12545</name>
</gene>
<comment type="similarity">
    <text evidence="2">Belongs to the bacterial solute-binding protein 2 family.</text>
</comment>
<evidence type="ECO:0000313" key="6">
    <source>
        <dbReference type="EMBL" id="HJC35396.1"/>
    </source>
</evidence>
<comment type="subcellular location">
    <subcellularLocation>
        <location evidence="1">Cell envelope</location>
    </subcellularLocation>
</comment>
<dbReference type="PROSITE" id="PS51257">
    <property type="entry name" value="PROKAR_LIPOPROTEIN"/>
    <property type="match status" value="1"/>
</dbReference>
<dbReference type="Gene3D" id="3.40.50.2300">
    <property type="match status" value="2"/>
</dbReference>
<protein>
    <submittedName>
        <fullName evidence="6">Substrate-binding domain-containing protein</fullName>
    </submittedName>
</protein>
<evidence type="ECO:0000313" key="7">
    <source>
        <dbReference type="Proteomes" id="UP000823890"/>
    </source>
</evidence>
<accession>A0A9D2NQ06</accession>
<feature type="domain" description="Periplasmic binding protein" evidence="5">
    <location>
        <begin position="51"/>
        <end position="300"/>
    </location>
</feature>
<feature type="signal peptide" evidence="4">
    <location>
        <begin position="1"/>
        <end position="25"/>
    </location>
</feature>
<dbReference type="GO" id="GO:0030313">
    <property type="term" value="C:cell envelope"/>
    <property type="evidence" value="ECO:0007669"/>
    <property type="project" value="UniProtKB-SubCell"/>
</dbReference>
<dbReference type="GO" id="GO:0030246">
    <property type="term" value="F:carbohydrate binding"/>
    <property type="evidence" value="ECO:0007669"/>
    <property type="project" value="UniProtKB-ARBA"/>
</dbReference>
<dbReference type="InterPro" id="IPR025997">
    <property type="entry name" value="SBP_2_dom"/>
</dbReference>